<protein>
    <recommendedName>
        <fullName evidence="3">Proteasome assembly chaperone 3</fullName>
    </recommendedName>
</protein>
<sequence length="135" mass="14108">METATTSTPLLLPTTCRSSCTIHNTDTELLVSLFADRVLALASQTGKLGTITQASATMSPFDGARNTAVSTLLGRRDDLVSGAITRVVSERLQRAGDERPVVACVSLTKQAGAVEAKAVADALAHLAHYAVTRSP</sequence>
<dbReference type="OrthoDB" id="5839at2759"/>
<dbReference type="EMBL" id="BNJQ01000009">
    <property type="protein sequence ID" value="GHP05288.1"/>
    <property type="molecule type" value="Genomic_DNA"/>
</dbReference>
<keyword evidence="2" id="KW-1185">Reference proteome</keyword>
<dbReference type="Gene3D" id="3.30.230.90">
    <property type="match status" value="1"/>
</dbReference>
<dbReference type="GO" id="GO:0043248">
    <property type="term" value="P:proteasome assembly"/>
    <property type="evidence" value="ECO:0007669"/>
    <property type="project" value="InterPro"/>
</dbReference>
<dbReference type="InterPro" id="IPR053720">
    <property type="entry name" value="Psm_Assembly_Chaperone"/>
</dbReference>
<dbReference type="PANTHER" id="PTHR31051:SF1">
    <property type="entry name" value="PROTEASOME ASSEMBLY CHAPERONE 3"/>
    <property type="match status" value="1"/>
</dbReference>
<dbReference type="Pfam" id="PF10178">
    <property type="entry name" value="PAC3"/>
    <property type="match status" value="1"/>
</dbReference>
<evidence type="ECO:0000313" key="2">
    <source>
        <dbReference type="Proteomes" id="UP000660262"/>
    </source>
</evidence>
<proteinExistence type="predicted"/>
<reference evidence="1" key="1">
    <citation type="submission" date="2020-10" db="EMBL/GenBank/DDBJ databases">
        <title>Unveiling of a novel bifunctional photoreceptor, Dualchrome1, isolated from a cosmopolitan green alga.</title>
        <authorList>
            <person name="Suzuki S."/>
            <person name="Kawachi M."/>
        </authorList>
    </citation>
    <scope>NUCLEOTIDE SEQUENCE</scope>
    <source>
        <strain evidence="1">NIES 2893</strain>
    </source>
</reference>
<name>A0A830HEU9_9CHLO</name>
<dbReference type="AlphaFoldDB" id="A0A830HEU9"/>
<gene>
    <name evidence="1" type="ORF">PPROV_000404000</name>
</gene>
<evidence type="ECO:0008006" key="3">
    <source>
        <dbReference type="Google" id="ProtNLM"/>
    </source>
</evidence>
<organism evidence="1 2">
    <name type="scientific">Pycnococcus provasolii</name>
    <dbReference type="NCBI Taxonomy" id="41880"/>
    <lineage>
        <taxon>Eukaryota</taxon>
        <taxon>Viridiplantae</taxon>
        <taxon>Chlorophyta</taxon>
        <taxon>Pseudoscourfieldiophyceae</taxon>
        <taxon>Pseudoscourfieldiales</taxon>
        <taxon>Pycnococcaceae</taxon>
        <taxon>Pycnococcus</taxon>
    </lineage>
</organism>
<comment type="caution">
    <text evidence="1">The sequence shown here is derived from an EMBL/GenBank/DDBJ whole genome shotgun (WGS) entry which is preliminary data.</text>
</comment>
<evidence type="ECO:0000313" key="1">
    <source>
        <dbReference type="EMBL" id="GHP05288.1"/>
    </source>
</evidence>
<dbReference type="PANTHER" id="PTHR31051">
    <property type="entry name" value="PROTEASOME ASSEMBLY CHAPERONE 3"/>
    <property type="match status" value="1"/>
</dbReference>
<accession>A0A830HEU9</accession>
<dbReference type="InterPro" id="IPR018788">
    <property type="entry name" value="Proteasome_assmbl_chp_3"/>
</dbReference>
<dbReference type="Proteomes" id="UP000660262">
    <property type="component" value="Unassembled WGS sequence"/>
</dbReference>